<organism evidence="2 3">
    <name type="scientific">Streblomastix strix</name>
    <dbReference type="NCBI Taxonomy" id="222440"/>
    <lineage>
        <taxon>Eukaryota</taxon>
        <taxon>Metamonada</taxon>
        <taxon>Preaxostyla</taxon>
        <taxon>Oxymonadida</taxon>
        <taxon>Streblomastigidae</taxon>
        <taxon>Streblomastix</taxon>
    </lineage>
</organism>
<dbReference type="InterPro" id="IPR013320">
    <property type="entry name" value="ConA-like_dom_sf"/>
</dbReference>
<evidence type="ECO:0000313" key="3">
    <source>
        <dbReference type="Proteomes" id="UP000324800"/>
    </source>
</evidence>
<accession>A0A5J4UQA2</accession>
<reference evidence="2 3" key="1">
    <citation type="submission" date="2019-03" db="EMBL/GenBank/DDBJ databases">
        <title>Single cell metagenomics reveals metabolic interactions within the superorganism composed of flagellate Streblomastix strix and complex community of Bacteroidetes bacteria on its surface.</title>
        <authorList>
            <person name="Treitli S.C."/>
            <person name="Kolisko M."/>
            <person name="Husnik F."/>
            <person name="Keeling P."/>
            <person name="Hampl V."/>
        </authorList>
    </citation>
    <scope>NUCLEOTIDE SEQUENCE [LARGE SCALE GENOMIC DNA]</scope>
    <source>
        <strain evidence="2">ST1C</strain>
    </source>
</reference>
<dbReference type="AlphaFoldDB" id="A0A5J4UQA2"/>
<evidence type="ECO:0000313" key="2">
    <source>
        <dbReference type="EMBL" id="KAA6372240.1"/>
    </source>
</evidence>
<sequence>MLQDIKNKSQEEIEKVKPKPTHDFPIAIHNPDPSDIDFSDIDGRMKKITKKQSKYNSVSLTQVIENGIWEIETEFTGDLRATCIGVMKNSHNFSAGDHSTHYSDQCVSFSSQTCSNGQIYYKDNWIDGNQGYSSGQKVKQQFDSEVGTLIFFVDGVQQPVYITGIKEKIRFFVCMHFAGSSCTIRSLKKLTSPTSENVANEQAIKWQNY</sequence>
<dbReference type="EMBL" id="SNRW01013766">
    <property type="protein sequence ID" value="KAA6372240.1"/>
    <property type="molecule type" value="Genomic_DNA"/>
</dbReference>
<dbReference type="InterPro" id="IPR043136">
    <property type="entry name" value="B30.2/SPRY_sf"/>
</dbReference>
<dbReference type="Proteomes" id="UP000324800">
    <property type="component" value="Unassembled WGS sequence"/>
</dbReference>
<protein>
    <recommendedName>
        <fullName evidence="4">B30.2/SPRY domain-containing protein</fullName>
    </recommendedName>
</protein>
<dbReference type="SUPFAM" id="SSF49899">
    <property type="entry name" value="Concanavalin A-like lectins/glucanases"/>
    <property type="match status" value="1"/>
</dbReference>
<gene>
    <name evidence="2" type="ORF">EZS28_032234</name>
</gene>
<evidence type="ECO:0000256" key="1">
    <source>
        <dbReference type="SAM" id="MobiDB-lite"/>
    </source>
</evidence>
<proteinExistence type="predicted"/>
<dbReference type="Gene3D" id="2.60.120.920">
    <property type="match status" value="1"/>
</dbReference>
<name>A0A5J4UQA2_9EUKA</name>
<evidence type="ECO:0008006" key="4">
    <source>
        <dbReference type="Google" id="ProtNLM"/>
    </source>
</evidence>
<feature type="region of interest" description="Disordered" evidence="1">
    <location>
        <begin position="1"/>
        <end position="37"/>
    </location>
</feature>
<comment type="caution">
    <text evidence="2">The sequence shown here is derived from an EMBL/GenBank/DDBJ whole genome shotgun (WGS) entry which is preliminary data.</text>
</comment>
<dbReference type="OrthoDB" id="2329056at2759"/>
<feature type="compositionally biased region" description="Basic and acidic residues" evidence="1">
    <location>
        <begin position="1"/>
        <end position="22"/>
    </location>
</feature>